<dbReference type="InterPro" id="IPR001841">
    <property type="entry name" value="Znf_RING"/>
</dbReference>
<evidence type="ECO:0000256" key="3">
    <source>
        <dbReference type="ARBA" id="ARBA00022833"/>
    </source>
</evidence>
<gene>
    <name evidence="7" type="ORF">GTHE00462_LOCUS17995</name>
</gene>
<dbReference type="Gene3D" id="3.30.40.10">
    <property type="entry name" value="Zinc/RING finger domain, C3HC4 (zinc finger)"/>
    <property type="match status" value="1"/>
</dbReference>
<keyword evidence="3" id="KW-0862">Zinc</keyword>
<dbReference type="Pfam" id="PF13639">
    <property type="entry name" value="zf-RING_2"/>
    <property type="match status" value="1"/>
</dbReference>
<protein>
    <recommendedName>
        <fullName evidence="6">RING-type domain-containing protein</fullName>
    </recommendedName>
</protein>
<feature type="domain" description="RING-type" evidence="6">
    <location>
        <begin position="158"/>
        <end position="197"/>
    </location>
</feature>
<dbReference type="PANTHER" id="PTHR45931">
    <property type="entry name" value="SI:CH211-59O9.10"/>
    <property type="match status" value="1"/>
</dbReference>
<dbReference type="SMART" id="SM00184">
    <property type="entry name" value="RING"/>
    <property type="match status" value="1"/>
</dbReference>
<evidence type="ECO:0000256" key="2">
    <source>
        <dbReference type="ARBA" id="ARBA00022771"/>
    </source>
</evidence>
<evidence type="ECO:0000256" key="4">
    <source>
        <dbReference type="PROSITE-ProRule" id="PRU00175"/>
    </source>
</evidence>
<feature type="region of interest" description="Disordered" evidence="5">
    <location>
        <begin position="26"/>
        <end position="47"/>
    </location>
</feature>
<dbReference type="GO" id="GO:0008270">
    <property type="term" value="F:zinc ion binding"/>
    <property type="evidence" value="ECO:0007669"/>
    <property type="project" value="UniProtKB-KW"/>
</dbReference>
<reference evidence="7" key="1">
    <citation type="submission" date="2021-01" db="EMBL/GenBank/DDBJ databases">
        <authorList>
            <person name="Corre E."/>
            <person name="Pelletier E."/>
            <person name="Niang G."/>
            <person name="Scheremetjew M."/>
            <person name="Finn R."/>
            <person name="Kale V."/>
            <person name="Holt S."/>
            <person name="Cochrane G."/>
            <person name="Meng A."/>
            <person name="Brown T."/>
            <person name="Cohen L."/>
        </authorList>
    </citation>
    <scope>NUCLEOTIDE SEQUENCE</scope>
    <source>
        <strain evidence="7">CCMP 2712</strain>
    </source>
</reference>
<evidence type="ECO:0000256" key="1">
    <source>
        <dbReference type="ARBA" id="ARBA00022723"/>
    </source>
</evidence>
<dbReference type="SUPFAM" id="SSF57850">
    <property type="entry name" value="RING/U-box"/>
    <property type="match status" value="1"/>
</dbReference>
<accession>A0A7S4NSI2</accession>
<feature type="compositionally biased region" description="Low complexity" evidence="5">
    <location>
        <begin position="27"/>
        <end position="36"/>
    </location>
</feature>
<name>A0A7S4NSI2_GUITH</name>
<dbReference type="EMBL" id="HBKN01022913">
    <property type="protein sequence ID" value="CAE2304798.1"/>
    <property type="molecule type" value="Transcribed_RNA"/>
</dbReference>
<proteinExistence type="predicted"/>
<dbReference type="PROSITE" id="PS50089">
    <property type="entry name" value="ZF_RING_2"/>
    <property type="match status" value="1"/>
</dbReference>
<sequence>MSTWNEFTDEAIKVCVQACKHRKRTRSTSVRSSSTSAKRPKTMPEKDECSPVARSLEYAESPYFNSAFPLPEPPSNYVLEEDEALVSEASRRIVEFNRLLRSLEEGPVYAGGLSRYFISELLRRIRASESDSAPAASAFAIHTLPTTEATGSETSIACVICQENLSGTLKHMPCSHGFHQDCLEKWLQQHNSCPTCRCEIESCCPRYNTFNRNKIRSVVRAEAMYDENYLTETRPQDVMLSVCNNASAQEPSVLLSNEQETHNGEDEASEEQVIARYRQSLVSVKPVMIQSRDADFLHLHRDDEFFF</sequence>
<keyword evidence="2 4" id="KW-0863">Zinc-finger</keyword>
<dbReference type="GO" id="GO:0005634">
    <property type="term" value="C:nucleus"/>
    <property type="evidence" value="ECO:0007669"/>
    <property type="project" value="TreeGrafter"/>
</dbReference>
<dbReference type="InterPro" id="IPR013083">
    <property type="entry name" value="Znf_RING/FYVE/PHD"/>
</dbReference>
<dbReference type="AlphaFoldDB" id="A0A7S4NSI2"/>
<organism evidence="7">
    <name type="scientific">Guillardia theta</name>
    <name type="common">Cryptophyte</name>
    <name type="synonym">Cryptomonas phi</name>
    <dbReference type="NCBI Taxonomy" id="55529"/>
    <lineage>
        <taxon>Eukaryota</taxon>
        <taxon>Cryptophyceae</taxon>
        <taxon>Pyrenomonadales</taxon>
        <taxon>Geminigeraceae</taxon>
        <taxon>Guillardia</taxon>
    </lineage>
</organism>
<dbReference type="PANTHER" id="PTHR45931:SF3">
    <property type="entry name" value="RING ZINC FINGER-CONTAINING PROTEIN"/>
    <property type="match status" value="1"/>
</dbReference>
<dbReference type="GO" id="GO:0006511">
    <property type="term" value="P:ubiquitin-dependent protein catabolic process"/>
    <property type="evidence" value="ECO:0007669"/>
    <property type="project" value="TreeGrafter"/>
</dbReference>
<keyword evidence="1" id="KW-0479">Metal-binding</keyword>
<dbReference type="GO" id="GO:0061630">
    <property type="term" value="F:ubiquitin protein ligase activity"/>
    <property type="evidence" value="ECO:0007669"/>
    <property type="project" value="TreeGrafter"/>
</dbReference>
<dbReference type="InterPro" id="IPR051834">
    <property type="entry name" value="RING_finger_E3_ligase"/>
</dbReference>
<evidence type="ECO:0000259" key="6">
    <source>
        <dbReference type="PROSITE" id="PS50089"/>
    </source>
</evidence>
<evidence type="ECO:0000256" key="5">
    <source>
        <dbReference type="SAM" id="MobiDB-lite"/>
    </source>
</evidence>
<evidence type="ECO:0000313" key="7">
    <source>
        <dbReference type="EMBL" id="CAE2304798.1"/>
    </source>
</evidence>